<organism evidence="2 3">
    <name type="scientific">Lactuca sativa</name>
    <name type="common">Garden lettuce</name>
    <dbReference type="NCBI Taxonomy" id="4236"/>
    <lineage>
        <taxon>Eukaryota</taxon>
        <taxon>Viridiplantae</taxon>
        <taxon>Streptophyta</taxon>
        <taxon>Embryophyta</taxon>
        <taxon>Tracheophyta</taxon>
        <taxon>Spermatophyta</taxon>
        <taxon>Magnoliopsida</taxon>
        <taxon>eudicotyledons</taxon>
        <taxon>Gunneridae</taxon>
        <taxon>Pentapetalae</taxon>
        <taxon>asterids</taxon>
        <taxon>campanulids</taxon>
        <taxon>Asterales</taxon>
        <taxon>Asteraceae</taxon>
        <taxon>Cichorioideae</taxon>
        <taxon>Cichorieae</taxon>
        <taxon>Lactucinae</taxon>
        <taxon>Lactuca</taxon>
    </lineage>
</organism>
<dbReference type="PANTHER" id="PTHR33018">
    <property type="entry name" value="OS10G0338966 PROTEIN-RELATED"/>
    <property type="match status" value="1"/>
</dbReference>
<dbReference type="EMBL" id="NBSK02000004">
    <property type="protein sequence ID" value="KAJ0209481.1"/>
    <property type="molecule type" value="Genomic_DNA"/>
</dbReference>
<reference evidence="2 3" key="1">
    <citation type="journal article" date="2017" name="Nat. Commun.">
        <title>Genome assembly with in vitro proximity ligation data and whole-genome triplication in lettuce.</title>
        <authorList>
            <person name="Reyes-Chin-Wo S."/>
            <person name="Wang Z."/>
            <person name="Yang X."/>
            <person name="Kozik A."/>
            <person name="Arikit S."/>
            <person name="Song C."/>
            <person name="Xia L."/>
            <person name="Froenicke L."/>
            <person name="Lavelle D.O."/>
            <person name="Truco M.J."/>
            <person name="Xia R."/>
            <person name="Zhu S."/>
            <person name="Xu C."/>
            <person name="Xu H."/>
            <person name="Xu X."/>
            <person name="Cox K."/>
            <person name="Korf I."/>
            <person name="Meyers B.C."/>
            <person name="Michelmore R.W."/>
        </authorList>
    </citation>
    <scope>NUCLEOTIDE SEQUENCE [LARGE SCALE GENOMIC DNA]</scope>
    <source>
        <strain evidence="3">cv. Salinas</strain>
        <tissue evidence="2">Seedlings</tissue>
    </source>
</reference>
<keyword evidence="3" id="KW-1185">Reference proteome</keyword>
<evidence type="ECO:0000313" key="3">
    <source>
        <dbReference type="Proteomes" id="UP000235145"/>
    </source>
</evidence>
<dbReference type="PANTHER" id="PTHR33018:SF37">
    <property type="entry name" value="TRANSPOSASE TNP1_EN_SPM-LIKE DOMAIN-CONTAINING PROTEIN"/>
    <property type="match status" value="1"/>
</dbReference>
<feature type="compositionally biased region" description="Pro residues" evidence="1">
    <location>
        <begin position="13"/>
        <end position="31"/>
    </location>
</feature>
<gene>
    <name evidence="2" type="ORF">LSAT_V11C400199740</name>
</gene>
<evidence type="ECO:0000313" key="2">
    <source>
        <dbReference type="EMBL" id="KAJ0209481.1"/>
    </source>
</evidence>
<feature type="region of interest" description="Disordered" evidence="1">
    <location>
        <begin position="1"/>
        <end position="55"/>
    </location>
</feature>
<accession>A0A9R1XE41</accession>
<protein>
    <submittedName>
        <fullName evidence="2">Uncharacterized protein</fullName>
    </submittedName>
</protein>
<dbReference type="Proteomes" id="UP000235145">
    <property type="component" value="Unassembled WGS sequence"/>
</dbReference>
<name>A0A9R1XE41_LACSA</name>
<proteinExistence type="predicted"/>
<dbReference type="AlphaFoldDB" id="A0A9R1XE41"/>
<evidence type="ECO:0000256" key="1">
    <source>
        <dbReference type="SAM" id="MobiDB-lite"/>
    </source>
</evidence>
<comment type="caution">
    <text evidence="2">The sequence shown here is derived from an EMBL/GenBank/DDBJ whole genome shotgun (WGS) entry which is preliminary data.</text>
</comment>
<sequence length="394" mass="45873">MMNDQLQQEEEPQPQPQQEPEPQPQSKPQPQPRKKRTATRLIDHKEPPEVDFNNIGQHVGKKQNMLWSTIKKHWNIPNDNRKKMCLEHATASGEPSRKGLKRNVITKEIHLRSPHIWKEVHCRALDKEYNQRSSKCEISKKARAISMHNKNLVRVISLGYKGKKVEWEQEMASGQLTPQLYQTKSERSLHYVMRKRSKNELGSNIIPPTIQPIVDNLVLIDDIDCRYENFHVPVMSKEVANLQGAVGTVIQWPRIAIILAKEQRTKKQIPTTSLVPTNARAGTNKNIPNQTANKARPLEYLCDCLKTNLVVNIVADSWILEVRTYDFSVTCEEYFRLLRKQITDTSMLTAWQFKHKVFLVISFRNHILYILDSLKDRIEKSVDYHYLLKKHVDV</sequence>